<keyword evidence="3" id="KW-1185">Reference proteome</keyword>
<dbReference type="OrthoDB" id="4506115at2759"/>
<dbReference type="EMBL" id="DS027051">
    <property type="protein sequence ID" value="EAW11874.1"/>
    <property type="molecule type" value="Genomic_DNA"/>
</dbReference>
<feature type="compositionally biased region" description="Basic and acidic residues" evidence="1">
    <location>
        <begin position="234"/>
        <end position="247"/>
    </location>
</feature>
<name>A1CDE7_ASPCL</name>
<reference evidence="2 3" key="1">
    <citation type="journal article" date="2008" name="PLoS Genet.">
        <title>Genomic islands in the pathogenic filamentous fungus Aspergillus fumigatus.</title>
        <authorList>
            <person name="Fedorova N.D."/>
            <person name="Khaldi N."/>
            <person name="Joardar V.S."/>
            <person name="Maiti R."/>
            <person name="Amedeo P."/>
            <person name="Anderson M.J."/>
            <person name="Crabtree J."/>
            <person name="Silva J.C."/>
            <person name="Badger J.H."/>
            <person name="Albarraq A."/>
            <person name="Angiuoli S."/>
            <person name="Bussey H."/>
            <person name="Bowyer P."/>
            <person name="Cotty P.J."/>
            <person name="Dyer P.S."/>
            <person name="Egan A."/>
            <person name="Galens K."/>
            <person name="Fraser-Liggett C.M."/>
            <person name="Haas B.J."/>
            <person name="Inman J.M."/>
            <person name="Kent R."/>
            <person name="Lemieux S."/>
            <person name="Malavazi I."/>
            <person name="Orvis J."/>
            <person name="Roemer T."/>
            <person name="Ronning C.M."/>
            <person name="Sundaram J.P."/>
            <person name="Sutton G."/>
            <person name="Turner G."/>
            <person name="Venter J.C."/>
            <person name="White O.R."/>
            <person name="Whitty B.R."/>
            <person name="Youngman P."/>
            <person name="Wolfe K.H."/>
            <person name="Goldman G.H."/>
            <person name="Wortman J.R."/>
            <person name="Jiang B."/>
            <person name="Denning D.W."/>
            <person name="Nierman W.C."/>
        </authorList>
    </citation>
    <scope>NUCLEOTIDE SEQUENCE [LARGE SCALE GENOMIC DNA]</scope>
    <source>
        <strain evidence="3">ATCC 1007 / CBS 513.65 / DSM 816 / NCTC 3887 / NRRL 1</strain>
    </source>
</reference>
<feature type="compositionally biased region" description="Pro residues" evidence="1">
    <location>
        <begin position="333"/>
        <end position="342"/>
    </location>
</feature>
<sequence length="462" mass="50068">MSRPSTLGSSFLKDRRVRNSTAPCRSFVPACSPIRTAGVRSFAELRSSIRSAVTPVRPAPSAPPAAPARFAPSAPSSRVRPVPAPPLFSTRAGAPLTRSLPRPEQPPRAPSTRSSSPPRRTFLFERTQHFIDRLHRESARRAQDRADHAALDAIRSARDQRRQEYITQMKARHGWLPSAPSSPRPAASSANVTRSSVDRPLSLRERLAQSRARRQSTTSSPSTDATRSSVPQDHPADRPLSLRERLAQSKAHRQQTTSSPSAGATRSPAAYVEARQKILNLIASRRQAAAARSATAARSPLPGSSSPQPRPPTRSTILEVLARLGNTAEPSPRQHPPTPLPASPMTQRTATPAAVPVPAQRALASAHEPLLKPAISINGPRQGSTWRTAVLMKYWWRSYTDPKGSLVRGDDAPPYAGTRSAKASFHSVADAEPDDAEPNRTASSEGLWWRTSAELGWLVGRA</sequence>
<dbReference type="KEGG" id="act:ACLA_006310"/>
<protein>
    <submittedName>
        <fullName evidence="2">Uncharacterized protein</fullName>
    </submittedName>
</protein>
<feature type="compositionally biased region" description="Low complexity" evidence="1">
    <location>
        <begin position="67"/>
        <end position="81"/>
    </location>
</feature>
<dbReference type="HOGENOM" id="CLU_591799_0_0_1"/>
<dbReference type="VEuPathDB" id="FungiDB:ACLA_006310"/>
<evidence type="ECO:0000256" key="1">
    <source>
        <dbReference type="SAM" id="MobiDB-lite"/>
    </source>
</evidence>
<dbReference type="Proteomes" id="UP000006701">
    <property type="component" value="Unassembled WGS sequence"/>
</dbReference>
<evidence type="ECO:0000313" key="2">
    <source>
        <dbReference type="EMBL" id="EAW11874.1"/>
    </source>
</evidence>
<gene>
    <name evidence="2" type="ORF">ACLA_006310</name>
</gene>
<dbReference type="GeneID" id="4705634"/>
<dbReference type="AlphaFoldDB" id="A1CDE7"/>
<feature type="compositionally biased region" description="Pro residues" evidence="1">
    <location>
        <begin position="57"/>
        <end position="66"/>
    </location>
</feature>
<feature type="region of interest" description="Disordered" evidence="1">
    <location>
        <begin position="1"/>
        <end position="26"/>
    </location>
</feature>
<feature type="region of interest" description="Disordered" evidence="1">
    <location>
        <begin position="406"/>
        <end position="444"/>
    </location>
</feature>
<feature type="region of interest" description="Disordered" evidence="1">
    <location>
        <begin position="52"/>
        <end position="121"/>
    </location>
</feature>
<proteinExistence type="predicted"/>
<feature type="region of interest" description="Disordered" evidence="1">
    <location>
        <begin position="327"/>
        <end position="353"/>
    </location>
</feature>
<dbReference type="RefSeq" id="XP_001273300.1">
    <property type="nucleotide sequence ID" value="XM_001273299.1"/>
</dbReference>
<feature type="compositionally biased region" description="Low complexity" evidence="1">
    <location>
        <begin position="290"/>
        <end position="307"/>
    </location>
</feature>
<evidence type="ECO:0000313" key="3">
    <source>
        <dbReference type="Proteomes" id="UP000006701"/>
    </source>
</evidence>
<accession>A1CDE7</accession>
<feature type="compositionally biased region" description="Low complexity" evidence="1">
    <location>
        <begin position="177"/>
        <end position="190"/>
    </location>
</feature>
<feature type="region of interest" description="Disordered" evidence="1">
    <location>
        <begin position="290"/>
        <end position="313"/>
    </location>
</feature>
<organism evidence="2 3">
    <name type="scientific">Aspergillus clavatus (strain ATCC 1007 / CBS 513.65 / DSM 816 / NCTC 3887 / NRRL 1 / QM 1276 / 107)</name>
    <dbReference type="NCBI Taxonomy" id="344612"/>
    <lineage>
        <taxon>Eukaryota</taxon>
        <taxon>Fungi</taxon>
        <taxon>Dikarya</taxon>
        <taxon>Ascomycota</taxon>
        <taxon>Pezizomycotina</taxon>
        <taxon>Eurotiomycetes</taxon>
        <taxon>Eurotiomycetidae</taxon>
        <taxon>Eurotiales</taxon>
        <taxon>Aspergillaceae</taxon>
        <taxon>Aspergillus</taxon>
        <taxon>Aspergillus subgen. Fumigati</taxon>
    </lineage>
</organism>
<feature type="region of interest" description="Disordered" evidence="1">
    <location>
        <begin position="170"/>
        <end position="269"/>
    </location>
</feature>
<feature type="compositionally biased region" description="Polar residues" evidence="1">
    <location>
        <begin position="254"/>
        <end position="264"/>
    </location>
</feature>
<feature type="compositionally biased region" description="Low complexity" evidence="1">
    <location>
        <begin position="110"/>
        <end position="121"/>
    </location>
</feature>